<feature type="non-terminal residue" evidence="2">
    <location>
        <position position="247"/>
    </location>
</feature>
<evidence type="ECO:0000313" key="2">
    <source>
        <dbReference type="EMBL" id="CAE8697501.1"/>
    </source>
</evidence>
<feature type="non-terminal residue" evidence="2">
    <location>
        <position position="1"/>
    </location>
</feature>
<dbReference type="GO" id="GO:0004674">
    <property type="term" value="F:protein serine/threonine kinase activity"/>
    <property type="evidence" value="ECO:0007669"/>
    <property type="project" value="TreeGrafter"/>
</dbReference>
<evidence type="ECO:0000259" key="1">
    <source>
        <dbReference type="PROSITE" id="PS50011"/>
    </source>
</evidence>
<accession>A0A813KB41</accession>
<dbReference type="Gene3D" id="1.10.510.10">
    <property type="entry name" value="Transferase(Phosphotransferase) domain 1"/>
    <property type="match status" value="1"/>
</dbReference>
<dbReference type="PANTHER" id="PTHR44167">
    <property type="entry name" value="OVARIAN-SPECIFIC SERINE/THREONINE-PROTEIN KINASE LOK-RELATED"/>
    <property type="match status" value="1"/>
</dbReference>
<dbReference type="InterPro" id="IPR000719">
    <property type="entry name" value="Prot_kinase_dom"/>
</dbReference>
<reference evidence="2" key="1">
    <citation type="submission" date="2021-02" db="EMBL/GenBank/DDBJ databases">
        <authorList>
            <person name="Dougan E. K."/>
            <person name="Rhodes N."/>
            <person name="Thang M."/>
            <person name="Chan C."/>
        </authorList>
    </citation>
    <scope>NUCLEOTIDE SEQUENCE</scope>
</reference>
<comment type="caution">
    <text evidence="2">The sequence shown here is derived from an EMBL/GenBank/DDBJ whole genome shotgun (WGS) entry which is preliminary data.</text>
</comment>
<dbReference type="Proteomes" id="UP000626109">
    <property type="component" value="Unassembled WGS sequence"/>
</dbReference>
<dbReference type="InterPro" id="IPR011009">
    <property type="entry name" value="Kinase-like_dom_sf"/>
</dbReference>
<dbReference type="EMBL" id="CAJNNW010028755">
    <property type="protein sequence ID" value="CAE8697501.1"/>
    <property type="molecule type" value="Genomic_DNA"/>
</dbReference>
<dbReference type="SMART" id="SM00220">
    <property type="entry name" value="S_TKc"/>
    <property type="match status" value="1"/>
</dbReference>
<proteinExistence type="predicted"/>
<gene>
    <name evidence="2" type="ORF">PGLA2088_LOCUS30333</name>
</gene>
<dbReference type="SUPFAM" id="SSF56112">
    <property type="entry name" value="Protein kinase-like (PK-like)"/>
    <property type="match status" value="1"/>
</dbReference>
<dbReference type="PROSITE" id="PS50011">
    <property type="entry name" value="PROTEIN_KINASE_DOM"/>
    <property type="match status" value="1"/>
</dbReference>
<dbReference type="AlphaFoldDB" id="A0A813KB41"/>
<sequence length="247" mass="25820">AEVTRQLLEALRHIHELRPHSLVHGDLRLSSLTLSAASNVETAPHLVLADLGLAGLPPSPPPCAWRKRPSVRLGEAQITVDWLQCPSPKLDIWSCGCLLFLLLSGHHPFGGDLGGPLLPAIASSGRGMLPAEPDWRLLPSAGAASLCAQMLSWDAKSRPSAAECLQHSWLSSAPAVASDEDILPVEALGMLLQLHARSKLQQVVTNLVISELSDSPFSCVGAALAVQTACLEQTGADGGSVAAGVGV</sequence>
<organism evidence="2 3">
    <name type="scientific">Polarella glacialis</name>
    <name type="common">Dinoflagellate</name>
    <dbReference type="NCBI Taxonomy" id="89957"/>
    <lineage>
        <taxon>Eukaryota</taxon>
        <taxon>Sar</taxon>
        <taxon>Alveolata</taxon>
        <taxon>Dinophyceae</taxon>
        <taxon>Suessiales</taxon>
        <taxon>Suessiaceae</taxon>
        <taxon>Polarella</taxon>
    </lineage>
</organism>
<feature type="domain" description="Protein kinase" evidence="1">
    <location>
        <begin position="1"/>
        <end position="170"/>
    </location>
</feature>
<protein>
    <recommendedName>
        <fullName evidence="1">Protein kinase domain-containing protein</fullName>
    </recommendedName>
</protein>
<dbReference type="PANTHER" id="PTHR44167:SF24">
    <property type="entry name" value="SERINE_THREONINE-PROTEIN KINASE CHK2"/>
    <property type="match status" value="1"/>
</dbReference>
<dbReference type="GO" id="GO:0005634">
    <property type="term" value="C:nucleus"/>
    <property type="evidence" value="ECO:0007669"/>
    <property type="project" value="TreeGrafter"/>
</dbReference>
<dbReference type="GO" id="GO:0005524">
    <property type="term" value="F:ATP binding"/>
    <property type="evidence" value="ECO:0007669"/>
    <property type="project" value="InterPro"/>
</dbReference>
<name>A0A813KB41_POLGL</name>
<dbReference type="GO" id="GO:0044773">
    <property type="term" value="P:mitotic DNA damage checkpoint signaling"/>
    <property type="evidence" value="ECO:0007669"/>
    <property type="project" value="TreeGrafter"/>
</dbReference>
<evidence type="ECO:0000313" key="3">
    <source>
        <dbReference type="Proteomes" id="UP000626109"/>
    </source>
</evidence>
<dbReference type="Pfam" id="PF00069">
    <property type="entry name" value="Pkinase"/>
    <property type="match status" value="1"/>
</dbReference>